<evidence type="ECO:0000313" key="1">
    <source>
        <dbReference type="EMBL" id="CDW79171.1"/>
    </source>
</evidence>
<name>A0A078ABA8_STYLE</name>
<dbReference type="AlphaFoldDB" id="A0A078ABA8"/>
<keyword evidence="2" id="KW-1185">Reference proteome</keyword>
<reference evidence="1 2" key="1">
    <citation type="submission" date="2014-06" db="EMBL/GenBank/DDBJ databases">
        <authorList>
            <person name="Swart Estienne"/>
        </authorList>
    </citation>
    <scope>NUCLEOTIDE SEQUENCE [LARGE SCALE GENOMIC DNA]</scope>
    <source>
        <strain evidence="1 2">130c</strain>
    </source>
</reference>
<accession>A0A078ABA8</accession>
<gene>
    <name evidence="1" type="primary">Contig8247.g8791</name>
    <name evidence="1" type="ORF">STYLEM_8157</name>
</gene>
<evidence type="ECO:0000313" key="2">
    <source>
        <dbReference type="Proteomes" id="UP000039865"/>
    </source>
</evidence>
<sequence length="187" mass="22221">MITWSIWLRNKYILAVGAGKYGYKGLIKVRLIKKKNCQYELIQDKKKLIEEGWIYSIANLKSNRIAAIIRLQICDYLQILNIKKGYLIYSIQLQKRPHLFPIHQYNFNLNPFAFIQDQESISIINLRNYSSTNLIALKFSDLKSRKKQQSLVNYKIKGKENFNTYKLIYLNKMQELTQIREVKIKIP</sequence>
<dbReference type="EMBL" id="CCKQ01007752">
    <property type="protein sequence ID" value="CDW79171.1"/>
    <property type="molecule type" value="Genomic_DNA"/>
</dbReference>
<proteinExistence type="predicted"/>
<dbReference type="Proteomes" id="UP000039865">
    <property type="component" value="Unassembled WGS sequence"/>
</dbReference>
<organism evidence="1 2">
    <name type="scientific">Stylonychia lemnae</name>
    <name type="common">Ciliate</name>
    <dbReference type="NCBI Taxonomy" id="5949"/>
    <lineage>
        <taxon>Eukaryota</taxon>
        <taxon>Sar</taxon>
        <taxon>Alveolata</taxon>
        <taxon>Ciliophora</taxon>
        <taxon>Intramacronucleata</taxon>
        <taxon>Spirotrichea</taxon>
        <taxon>Stichotrichia</taxon>
        <taxon>Sporadotrichida</taxon>
        <taxon>Oxytrichidae</taxon>
        <taxon>Stylonychinae</taxon>
        <taxon>Stylonychia</taxon>
    </lineage>
</organism>
<dbReference type="InParanoid" id="A0A078ABA8"/>
<protein>
    <submittedName>
        <fullName evidence="1">Uncharacterized protein</fullName>
    </submittedName>
</protein>